<evidence type="ECO:0000256" key="5">
    <source>
        <dbReference type="ARBA" id="ARBA00023242"/>
    </source>
</evidence>
<dbReference type="EMBL" id="JAUJYN010000004">
    <property type="protein sequence ID" value="KAK1273843.1"/>
    <property type="molecule type" value="Genomic_DNA"/>
</dbReference>
<sequence>MPTKPQFVKVLLPGVTSQHLGIPPAFWKHISGLSSGNVSLLGPSGRIWPVNLVIKEGHMYFENGWQEFVRDHSIKCGEVLLFKYDGNSCFRVLVFDASSCERKDCYSVKPCREAVKSKTSKGAKSARQMVTSPPDQRDKMPRSKKGGTHLKMLARSIRTILLP</sequence>
<dbReference type="PANTHER" id="PTHR31920">
    <property type="entry name" value="B3 DOMAIN-CONTAINING"/>
    <property type="match status" value="1"/>
</dbReference>
<keyword evidence="5" id="KW-0539">Nucleus</keyword>
<evidence type="ECO:0000256" key="1">
    <source>
        <dbReference type="ARBA" id="ARBA00004123"/>
    </source>
</evidence>
<dbReference type="PROSITE" id="PS50863">
    <property type="entry name" value="B3"/>
    <property type="match status" value="1"/>
</dbReference>
<keyword evidence="2" id="KW-0805">Transcription regulation</keyword>
<reference evidence="8" key="2">
    <citation type="submission" date="2023-06" db="EMBL/GenBank/DDBJ databases">
        <authorList>
            <person name="Ma L."/>
            <person name="Liu K.-W."/>
            <person name="Li Z."/>
            <person name="Hsiao Y.-Y."/>
            <person name="Qi Y."/>
            <person name="Fu T."/>
            <person name="Tang G."/>
            <person name="Zhang D."/>
            <person name="Sun W.-H."/>
            <person name="Liu D.-K."/>
            <person name="Li Y."/>
            <person name="Chen G.-Z."/>
            <person name="Liu X.-D."/>
            <person name="Liao X.-Y."/>
            <person name="Jiang Y.-T."/>
            <person name="Yu X."/>
            <person name="Hao Y."/>
            <person name="Huang J."/>
            <person name="Zhao X.-W."/>
            <person name="Ke S."/>
            <person name="Chen Y.-Y."/>
            <person name="Wu W.-L."/>
            <person name="Hsu J.-L."/>
            <person name="Lin Y.-F."/>
            <person name="Huang M.-D."/>
            <person name="Li C.-Y."/>
            <person name="Huang L."/>
            <person name="Wang Z.-W."/>
            <person name="Zhao X."/>
            <person name="Zhong W.-Y."/>
            <person name="Peng D.-H."/>
            <person name="Ahmad S."/>
            <person name="Lan S."/>
            <person name="Zhang J.-S."/>
            <person name="Tsai W.-C."/>
            <person name="Van De Peer Y."/>
            <person name="Liu Z.-J."/>
        </authorList>
    </citation>
    <scope>NUCLEOTIDE SEQUENCE</scope>
    <source>
        <strain evidence="8">SCP</strain>
        <tissue evidence="8">Leaves</tissue>
    </source>
</reference>
<dbReference type="InterPro" id="IPR050655">
    <property type="entry name" value="Plant_B3_domain"/>
</dbReference>
<organism evidence="8 9">
    <name type="scientific">Acorus gramineus</name>
    <name type="common">Dwarf sweet flag</name>
    <dbReference type="NCBI Taxonomy" id="55184"/>
    <lineage>
        <taxon>Eukaryota</taxon>
        <taxon>Viridiplantae</taxon>
        <taxon>Streptophyta</taxon>
        <taxon>Embryophyta</taxon>
        <taxon>Tracheophyta</taxon>
        <taxon>Spermatophyta</taxon>
        <taxon>Magnoliopsida</taxon>
        <taxon>Liliopsida</taxon>
        <taxon>Acoraceae</taxon>
        <taxon>Acorus</taxon>
    </lineage>
</organism>
<keyword evidence="4" id="KW-0804">Transcription</keyword>
<dbReference type="CDD" id="cd10017">
    <property type="entry name" value="B3_DNA"/>
    <property type="match status" value="1"/>
</dbReference>
<gene>
    <name evidence="8" type="ORF">QJS04_geneDACA019013</name>
</gene>
<dbReference type="InterPro" id="IPR003340">
    <property type="entry name" value="B3_DNA-bd"/>
</dbReference>
<dbReference type="Pfam" id="PF02362">
    <property type="entry name" value="B3"/>
    <property type="match status" value="1"/>
</dbReference>
<dbReference type="AlphaFoldDB" id="A0AAV9BBM9"/>
<feature type="domain" description="TF-B3" evidence="7">
    <location>
        <begin position="5"/>
        <end position="98"/>
    </location>
</feature>
<evidence type="ECO:0000259" key="7">
    <source>
        <dbReference type="PROSITE" id="PS50863"/>
    </source>
</evidence>
<evidence type="ECO:0000313" key="8">
    <source>
        <dbReference type="EMBL" id="KAK1273843.1"/>
    </source>
</evidence>
<dbReference type="GO" id="GO:0003677">
    <property type="term" value="F:DNA binding"/>
    <property type="evidence" value="ECO:0007669"/>
    <property type="project" value="UniProtKB-KW"/>
</dbReference>
<keyword evidence="9" id="KW-1185">Reference proteome</keyword>
<protein>
    <submittedName>
        <fullName evidence="8">B3 domain-containing protein</fullName>
    </submittedName>
</protein>
<dbReference type="Gene3D" id="2.40.330.10">
    <property type="entry name" value="DNA-binding pseudobarrel domain"/>
    <property type="match status" value="1"/>
</dbReference>
<evidence type="ECO:0000313" key="9">
    <source>
        <dbReference type="Proteomes" id="UP001179952"/>
    </source>
</evidence>
<comment type="subcellular location">
    <subcellularLocation>
        <location evidence="1">Nucleus</location>
    </subcellularLocation>
</comment>
<accession>A0AAV9BBM9</accession>
<evidence type="ECO:0000256" key="2">
    <source>
        <dbReference type="ARBA" id="ARBA00023015"/>
    </source>
</evidence>
<dbReference type="Proteomes" id="UP001179952">
    <property type="component" value="Unassembled WGS sequence"/>
</dbReference>
<evidence type="ECO:0000256" key="4">
    <source>
        <dbReference type="ARBA" id="ARBA00023163"/>
    </source>
</evidence>
<proteinExistence type="predicted"/>
<keyword evidence="3" id="KW-0238">DNA-binding</keyword>
<evidence type="ECO:0000256" key="6">
    <source>
        <dbReference type="SAM" id="MobiDB-lite"/>
    </source>
</evidence>
<evidence type="ECO:0000256" key="3">
    <source>
        <dbReference type="ARBA" id="ARBA00023125"/>
    </source>
</evidence>
<dbReference type="InterPro" id="IPR015300">
    <property type="entry name" value="DNA-bd_pseudobarrel_sf"/>
</dbReference>
<name>A0AAV9BBM9_ACOGR</name>
<dbReference type="PANTHER" id="PTHR31920:SF135">
    <property type="entry name" value="B3 DOMAIN-CONTAINING PROTEIN OS03G0621600-RELATED"/>
    <property type="match status" value="1"/>
</dbReference>
<dbReference type="GO" id="GO:0005634">
    <property type="term" value="C:nucleus"/>
    <property type="evidence" value="ECO:0007669"/>
    <property type="project" value="UniProtKB-SubCell"/>
</dbReference>
<feature type="region of interest" description="Disordered" evidence="6">
    <location>
        <begin position="117"/>
        <end position="148"/>
    </location>
</feature>
<dbReference type="SMART" id="SM01019">
    <property type="entry name" value="B3"/>
    <property type="match status" value="1"/>
</dbReference>
<dbReference type="SUPFAM" id="SSF101936">
    <property type="entry name" value="DNA-binding pseudobarrel domain"/>
    <property type="match status" value="1"/>
</dbReference>
<comment type="caution">
    <text evidence="8">The sequence shown here is derived from an EMBL/GenBank/DDBJ whole genome shotgun (WGS) entry which is preliminary data.</text>
</comment>
<reference evidence="8" key="1">
    <citation type="journal article" date="2023" name="Nat. Commun.">
        <title>Diploid and tetraploid genomes of Acorus and the evolution of monocots.</title>
        <authorList>
            <person name="Ma L."/>
            <person name="Liu K.W."/>
            <person name="Li Z."/>
            <person name="Hsiao Y.Y."/>
            <person name="Qi Y."/>
            <person name="Fu T."/>
            <person name="Tang G.D."/>
            <person name="Zhang D."/>
            <person name="Sun W.H."/>
            <person name="Liu D.K."/>
            <person name="Li Y."/>
            <person name="Chen G.Z."/>
            <person name="Liu X.D."/>
            <person name="Liao X.Y."/>
            <person name="Jiang Y.T."/>
            <person name="Yu X."/>
            <person name="Hao Y."/>
            <person name="Huang J."/>
            <person name="Zhao X.W."/>
            <person name="Ke S."/>
            <person name="Chen Y.Y."/>
            <person name="Wu W.L."/>
            <person name="Hsu J.L."/>
            <person name="Lin Y.F."/>
            <person name="Huang M.D."/>
            <person name="Li C.Y."/>
            <person name="Huang L."/>
            <person name="Wang Z.W."/>
            <person name="Zhao X."/>
            <person name="Zhong W.Y."/>
            <person name="Peng D.H."/>
            <person name="Ahmad S."/>
            <person name="Lan S."/>
            <person name="Zhang J.S."/>
            <person name="Tsai W.C."/>
            <person name="Van de Peer Y."/>
            <person name="Liu Z.J."/>
        </authorList>
    </citation>
    <scope>NUCLEOTIDE SEQUENCE</scope>
    <source>
        <strain evidence="8">SCP</strain>
    </source>
</reference>